<evidence type="ECO:0000313" key="4">
    <source>
        <dbReference type="EMBL" id="CAB4148711.1"/>
    </source>
</evidence>
<feature type="transmembrane region" description="Helical" evidence="3">
    <location>
        <begin position="113"/>
        <end position="133"/>
    </location>
</feature>
<accession>A0A6J5SXS3</accession>
<feature type="compositionally biased region" description="Gly residues" evidence="2">
    <location>
        <begin position="517"/>
        <end position="531"/>
    </location>
</feature>
<feature type="coiled-coil region" evidence="1">
    <location>
        <begin position="15"/>
        <end position="42"/>
    </location>
</feature>
<feature type="region of interest" description="Disordered" evidence="2">
    <location>
        <begin position="511"/>
        <end position="531"/>
    </location>
</feature>
<keyword evidence="3" id="KW-0812">Transmembrane</keyword>
<reference evidence="7" key="1">
    <citation type="submission" date="2020-05" db="EMBL/GenBank/DDBJ databases">
        <authorList>
            <person name="Chiriac C."/>
            <person name="Salcher M."/>
            <person name="Ghai R."/>
            <person name="Kavagutti S V."/>
        </authorList>
    </citation>
    <scope>NUCLEOTIDE SEQUENCE</scope>
</reference>
<name>A0A6J5SXS3_9CAUD</name>
<sequence length="585" mass="62306">MIEKQINIVVSTKGNEKAEANIEKLNASVKNLNQTNKEGVKDQKNFGNAILDNGGAMGLLNDVTGGLAMTVKDAAEATALFSKEGKIMSAVNKGIAYTQGLWNAAMAANPSGLLVAAIATVIAAGYLLIKFFMDSAAANELAMNATKKHTKELENQTAKATQSSEALKVKNNQLLALAKASGASAEEIRRLTLQYANEEVAVNRANAVIASNTFIRERNTLAVLKAKGVSEEAIAAQEKLTQATYKDLQNANKILQGSYDKRRDIINSAEVEILQSKTDATKKANEDAKAKAAENAKILKEAREKANAERIADEQNFAKILRDKQIEQGSIAQDDAENARKENEERLLTTQELAIQKENEAFLIKKERAIAQGLETQDLETQHLNRLNDINLEAQQIDYDNKKKASDKELNDAKIVAENKESLLKSNLSNINTILNVGGKKFAKIQKALAIAEIVRDTIRAVNAATGNEIKVPAFIGTIPNPVKPASLISTITGIGAVLAKSAASIVAITSDSSSTSGGGATSSSLGGGGGGAPAPSFNLVQGTGSNQIAQGLATERRPVQAYVVASQMTTAQSLERNIIDRATL</sequence>
<organism evidence="7">
    <name type="scientific">uncultured Caudovirales phage</name>
    <dbReference type="NCBI Taxonomy" id="2100421"/>
    <lineage>
        <taxon>Viruses</taxon>
        <taxon>Duplodnaviria</taxon>
        <taxon>Heunggongvirae</taxon>
        <taxon>Uroviricota</taxon>
        <taxon>Caudoviricetes</taxon>
        <taxon>Peduoviridae</taxon>
        <taxon>Maltschvirus</taxon>
        <taxon>Maltschvirus maltsch</taxon>
    </lineage>
</organism>
<evidence type="ECO:0000256" key="3">
    <source>
        <dbReference type="SAM" id="Phobius"/>
    </source>
</evidence>
<keyword evidence="3" id="KW-0472">Membrane</keyword>
<dbReference type="EMBL" id="LR797121">
    <property type="protein sequence ID" value="CAB4188591.1"/>
    <property type="molecule type" value="Genomic_DNA"/>
</dbReference>
<evidence type="ECO:0000256" key="2">
    <source>
        <dbReference type="SAM" id="MobiDB-lite"/>
    </source>
</evidence>
<evidence type="ECO:0000313" key="6">
    <source>
        <dbReference type="EMBL" id="CAB4188591.1"/>
    </source>
</evidence>
<protein>
    <submittedName>
        <fullName evidence="7">Uncharacterized protein</fullName>
    </submittedName>
</protein>
<keyword evidence="3" id="KW-1133">Transmembrane helix</keyword>
<gene>
    <name evidence="5" type="ORF">UFOVP1027_29</name>
    <name evidence="6" type="ORF">UFOVP1182_47</name>
    <name evidence="7" type="ORF">UFOVP1632_11</name>
    <name evidence="4" type="ORF">UFOVP530_29</name>
</gene>
<evidence type="ECO:0000256" key="1">
    <source>
        <dbReference type="SAM" id="Coils"/>
    </source>
</evidence>
<dbReference type="EMBL" id="LR797498">
    <property type="protein sequence ID" value="CAB4220392.1"/>
    <property type="molecule type" value="Genomic_DNA"/>
</dbReference>
<keyword evidence="1" id="KW-0175">Coiled coil</keyword>
<proteinExistence type="predicted"/>
<evidence type="ECO:0000313" key="5">
    <source>
        <dbReference type="EMBL" id="CAB4179025.1"/>
    </source>
</evidence>
<dbReference type="EMBL" id="LR796974">
    <property type="protein sequence ID" value="CAB4179025.1"/>
    <property type="molecule type" value="Genomic_DNA"/>
</dbReference>
<evidence type="ECO:0000313" key="7">
    <source>
        <dbReference type="EMBL" id="CAB4220392.1"/>
    </source>
</evidence>
<dbReference type="EMBL" id="LR796504">
    <property type="protein sequence ID" value="CAB4148711.1"/>
    <property type="molecule type" value="Genomic_DNA"/>
</dbReference>